<protein>
    <submittedName>
        <fullName evidence="2">Protoporphyrinogen oxidase</fullName>
        <ecNumber evidence="2">1.3.3.4</ecNumber>
    </submittedName>
</protein>
<dbReference type="eggNOG" id="COG1232">
    <property type="taxonomic scope" value="Bacteria"/>
</dbReference>
<keyword evidence="3" id="KW-1185">Reference proteome</keyword>
<dbReference type="HOGENOM" id="CLU_009629_3_1_11"/>
<organism evidence="2 3">
    <name type="scientific">Acidimicrobium ferrooxidans (strain DSM 10331 / JCM 15462 / NBRC 103882 / ICP)</name>
    <dbReference type="NCBI Taxonomy" id="525909"/>
    <lineage>
        <taxon>Bacteria</taxon>
        <taxon>Bacillati</taxon>
        <taxon>Actinomycetota</taxon>
        <taxon>Acidimicrobiia</taxon>
        <taxon>Acidimicrobiales</taxon>
        <taxon>Acidimicrobiaceae</taxon>
        <taxon>Acidimicrobium</taxon>
    </lineage>
</organism>
<dbReference type="Pfam" id="PF01593">
    <property type="entry name" value="Amino_oxidase"/>
    <property type="match status" value="1"/>
</dbReference>
<dbReference type="InterPro" id="IPR050464">
    <property type="entry name" value="Zeta_carotene_desat/Oxidored"/>
</dbReference>
<dbReference type="EMBL" id="CP001631">
    <property type="protein sequence ID" value="ACU54745.1"/>
    <property type="molecule type" value="Genomic_DNA"/>
</dbReference>
<dbReference type="Gene3D" id="3.90.660.20">
    <property type="entry name" value="Protoporphyrinogen oxidase, mitochondrial, domain 2"/>
    <property type="match status" value="1"/>
</dbReference>
<evidence type="ECO:0000313" key="2">
    <source>
        <dbReference type="EMBL" id="ACU54745.1"/>
    </source>
</evidence>
<reference evidence="2 3" key="1">
    <citation type="journal article" date="2009" name="Stand. Genomic Sci.">
        <title>Complete genome sequence of Acidimicrobium ferrooxidans type strain (ICP).</title>
        <authorList>
            <person name="Clum A."/>
            <person name="Nolan M."/>
            <person name="Lang E."/>
            <person name="Glavina Del Rio T."/>
            <person name="Tice H."/>
            <person name="Copeland A."/>
            <person name="Cheng J.F."/>
            <person name="Lucas S."/>
            <person name="Chen F."/>
            <person name="Bruce D."/>
            <person name="Goodwin L."/>
            <person name="Pitluck S."/>
            <person name="Ivanova N."/>
            <person name="Mavrommatis K."/>
            <person name="Mikhailova N."/>
            <person name="Pati A."/>
            <person name="Chen A."/>
            <person name="Palaniappan K."/>
            <person name="Goker M."/>
            <person name="Spring S."/>
            <person name="Land M."/>
            <person name="Hauser L."/>
            <person name="Chang Y.J."/>
            <person name="Jeffries C.C."/>
            <person name="Chain P."/>
            <person name="Bristow J."/>
            <person name="Eisen J.A."/>
            <person name="Markowitz V."/>
            <person name="Hugenholtz P."/>
            <person name="Kyrpides N.C."/>
            <person name="Klenk H.P."/>
            <person name="Lapidus A."/>
        </authorList>
    </citation>
    <scope>NUCLEOTIDE SEQUENCE [LARGE SCALE GENOMIC DNA]</scope>
    <source>
        <strain evidence="3">DSM 10331 / JCM 15462 / NBRC 103882 / ICP</strain>
    </source>
</reference>
<gene>
    <name evidence="2" type="ordered locus">Afer_1831</name>
</gene>
<dbReference type="Proteomes" id="UP000000771">
    <property type="component" value="Chromosome"/>
</dbReference>
<proteinExistence type="predicted"/>
<dbReference type="InterPro" id="IPR036188">
    <property type="entry name" value="FAD/NAD-bd_sf"/>
</dbReference>
<dbReference type="RefSeq" id="WP_015799222.1">
    <property type="nucleotide sequence ID" value="NC_013124.1"/>
</dbReference>
<keyword evidence="2" id="KW-0560">Oxidoreductase</keyword>
<evidence type="ECO:0000259" key="1">
    <source>
        <dbReference type="Pfam" id="PF01593"/>
    </source>
</evidence>
<evidence type="ECO:0000313" key="3">
    <source>
        <dbReference type="Proteomes" id="UP000000771"/>
    </source>
</evidence>
<dbReference type="InterPro" id="IPR002937">
    <property type="entry name" value="Amino_oxidase"/>
</dbReference>
<dbReference type="GO" id="GO:0004729">
    <property type="term" value="F:oxygen-dependent protoporphyrinogen oxidase activity"/>
    <property type="evidence" value="ECO:0007669"/>
    <property type="project" value="UniProtKB-EC"/>
</dbReference>
<dbReference type="EC" id="1.3.3.4" evidence="2"/>
<dbReference type="STRING" id="525909.Afer_1831"/>
<dbReference type="SUPFAM" id="SSF51905">
    <property type="entry name" value="FAD/NAD(P)-binding domain"/>
    <property type="match status" value="1"/>
</dbReference>
<dbReference type="PANTHER" id="PTHR42923:SF3">
    <property type="entry name" value="PROTOPORPHYRINOGEN OXIDASE"/>
    <property type="match status" value="1"/>
</dbReference>
<dbReference type="Gene3D" id="1.10.3110.10">
    <property type="entry name" value="protoporphyrinogen ix oxidase, domain 3"/>
    <property type="match status" value="1"/>
</dbReference>
<dbReference type="SUPFAM" id="SSF54373">
    <property type="entry name" value="FAD-linked reductases, C-terminal domain"/>
    <property type="match status" value="1"/>
</dbReference>
<feature type="domain" description="Amine oxidase" evidence="1">
    <location>
        <begin position="10"/>
        <end position="441"/>
    </location>
</feature>
<dbReference type="AlphaFoldDB" id="C7M197"/>
<dbReference type="KEGG" id="afo:Afer_1831"/>
<name>C7M197_ACIFD</name>
<dbReference type="Gene3D" id="3.50.50.60">
    <property type="entry name" value="FAD/NAD(P)-binding domain"/>
    <property type="match status" value="1"/>
</dbReference>
<sequence>MNVIVVGGGISGLAAAWEAARHGASVMLLESSDRLGGKLLTSHVGGSLVELGPDSLLTRTPSALELVDSLGLDLVAPTASRALLWSRGARRPIPPGLVLGAPPNLERALSSDLVGPITRLRAAWGVIARSRRGHETDDLGRLAAWRWGRTWSERHIEPLVGGINANTIVGLSARVSAPSILSMPPSGPPAPAPSRPTRPAFVAPSGGLSTLVDAVAQVLVDLGVDVRSSTSVTELAPAPHGTAVTTSDGSSFSADAVVLAVPAFRAAEILAASAPEASLLLRGIRYASVSVLALSIAPTLAPSLKGVAGVLVDRREGLMTTAVSLASEKWPHWAGDDALLRVSAGNLHDVRPLDRDDDRLRDDLVAEAEGILEATLEIRDARLARWTNAFPHFAPWHLDLVERIDRELRDALGSTVALAGAWRRGSGIPTCIASGRDAARATISRDN</sequence>
<accession>C7M197</accession>
<dbReference type="PANTHER" id="PTHR42923">
    <property type="entry name" value="PROTOPORPHYRINOGEN OXIDASE"/>
    <property type="match status" value="1"/>
</dbReference>